<dbReference type="InterPro" id="IPR000182">
    <property type="entry name" value="GNAT_dom"/>
</dbReference>
<evidence type="ECO:0000313" key="3">
    <source>
        <dbReference type="Proteomes" id="UP001228905"/>
    </source>
</evidence>
<sequence length="185" mass="21458">MPDVALRDLIPADKDRLFAWRNSEAVRPYMYTDHLIGREEHERWFAGIPGDGRRRYWVIELDGQPVGLANLYDIDRANHRCAWAYYLAEPSTRGLGLGSFVEFWVIEQVFGPLGLSKLWCEVLASNEAVWKLHERHGFRQEACFRQHIWRGDEPQDVLGLGLLAADWADYRAAMAERLVEKGFKL</sequence>
<evidence type="ECO:0000259" key="1">
    <source>
        <dbReference type="PROSITE" id="PS51186"/>
    </source>
</evidence>
<protein>
    <submittedName>
        <fullName evidence="2">UDP-4-amino-4, 6-dideoxy-N-acetyl-beta-L-altrosamine N-acetyltransferase</fullName>
    </submittedName>
</protein>
<dbReference type="PANTHER" id="PTHR43415">
    <property type="entry name" value="SPERMIDINE N(1)-ACETYLTRANSFERASE"/>
    <property type="match status" value="1"/>
</dbReference>
<gene>
    <name evidence="2" type="ORF">QO010_003890</name>
</gene>
<organism evidence="2 3">
    <name type="scientific">Caulobacter ginsengisoli</name>
    <dbReference type="NCBI Taxonomy" id="400775"/>
    <lineage>
        <taxon>Bacteria</taxon>
        <taxon>Pseudomonadati</taxon>
        <taxon>Pseudomonadota</taxon>
        <taxon>Alphaproteobacteria</taxon>
        <taxon>Caulobacterales</taxon>
        <taxon>Caulobacteraceae</taxon>
        <taxon>Caulobacter</taxon>
    </lineage>
</organism>
<evidence type="ECO:0000313" key="2">
    <source>
        <dbReference type="EMBL" id="MDQ0466097.1"/>
    </source>
</evidence>
<comment type="caution">
    <text evidence="2">The sequence shown here is derived from an EMBL/GenBank/DDBJ whole genome shotgun (WGS) entry which is preliminary data.</text>
</comment>
<dbReference type="PROSITE" id="PS51186">
    <property type="entry name" value="GNAT"/>
    <property type="match status" value="1"/>
</dbReference>
<proteinExistence type="predicted"/>
<keyword evidence="3" id="KW-1185">Reference proteome</keyword>
<accession>A0ABU0IYQ7</accession>
<dbReference type="Gene3D" id="3.40.630.30">
    <property type="match status" value="1"/>
</dbReference>
<dbReference type="NCBIfam" id="TIGR03585">
    <property type="entry name" value="PseH"/>
    <property type="match status" value="1"/>
</dbReference>
<dbReference type="Pfam" id="PF13302">
    <property type="entry name" value="Acetyltransf_3"/>
    <property type="match status" value="1"/>
</dbReference>
<dbReference type="InterPro" id="IPR020036">
    <property type="entry name" value="PseH"/>
</dbReference>
<feature type="domain" description="N-acetyltransferase" evidence="1">
    <location>
        <begin position="4"/>
        <end position="169"/>
    </location>
</feature>
<dbReference type="PANTHER" id="PTHR43415:SF3">
    <property type="entry name" value="GNAT-FAMILY ACETYLTRANSFERASE"/>
    <property type="match status" value="1"/>
</dbReference>
<dbReference type="RefSeq" id="WP_307351934.1">
    <property type="nucleotide sequence ID" value="NZ_JAUSVS010000009.1"/>
</dbReference>
<dbReference type="Proteomes" id="UP001228905">
    <property type="component" value="Unassembled WGS sequence"/>
</dbReference>
<reference evidence="2 3" key="1">
    <citation type="submission" date="2023-07" db="EMBL/GenBank/DDBJ databases">
        <title>Genomic Encyclopedia of Type Strains, Phase IV (KMG-IV): sequencing the most valuable type-strain genomes for metagenomic binning, comparative biology and taxonomic classification.</title>
        <authorList>
            <person name="Goeker M."/>
        </authorList>
    </citation>
    <scope>NUCLEOTIDE SEQUENCE [LARGE SCALE GENOMIC DNA]</scope>
    <source>
        <strain evidence="2 3">DSM 18695</strain>
    </source>
</reference>
<dbReference type="SUPFAM" id="SSF55729">
    <property type="entry name" value="Acyl-CoA N-acyltransferases (Nat)"/>
    <property type="match status" value="1"/>
</dbReference>
<dbReference type="InterPro" id="IPR016181">
    <property type="entry name" value="Acyl_CoA_acyltransferase"/>
</dbReference>
<name>A0ABU0IYQ7_9CAUL</name>
<dbReference type="EMBL" id="JAUSVS010000009">
    <property type="protein sequence ID" value="MDQ0466097.1"/>
    <property type="molecule type" value="Genomic_DNA"/>
</dbReference>